<reference evidence="3 5" key="2">
    <citation type="submission" date="2014-08" db="EMBL/GenBank/DDBJ databases">
        <title>Porphyromonas gulae strain:COT-052_OH3439 Genome sequencing.</title>
        <authorList>
            <person name="Wallis C."/>
            <person name="Deusch O."/>
            <person name="O'Flynn C."/>
            <person name="Davis I."/>
            <person name="Jospin G."/>
            <person name="Darling A.E."/>
            <person name="Coil D.A."/>
            <person name="Alexiev A."/>
            <person name="Horsfall A."/>
            <person name="Kirkwood N."/>
            <person name="Harris S."/>
            <person name="Eisen J.A."/>
        </authorList>
    </citation>
    <scope>NUCLEOTIDE SEQUENCE [LARGE SCALE GENOMIC DNA]</scope>
    <source>
        <strain evidence="5">COT-052 OH3439</strain>
        <strain evidence="3">COT-052_OH3439</strain>
    </source>
</reference>
<evidence type="ECO:0000313" key="4">
    <source>
        <dbReference type="Proteomes" id="UP000030130"/>
    </source>
</evidence>
<reference evidence="2 4" key="1">
    <citation type="submission" date="2014-08" db="EMBL/GenBank/DDBJ databases">
        <title>Porphyromonas gulae strain:COT-052_OH1451 Genome sequencing.</title>
        <authorList>
            <person name="Wallis C."/>
            <person name="Deusch O."/>
            <person name="O'Flynn C."/>
            <person name="Davis I."/>
            <person name="Jospin G."/>
            <person name="Darling A.E."/>
            <person name="Coil D.A."/>
            <person name="Alexiev A."/>
            <person name="Horsfall A."/>
            <person name="Kirkwood N."/>
            <person name="Harris S."/>
            <person name="Eisen J.A."/>
        </authorList>
    </citation>
    <scope>NUCLEOTIDE SEQUENCE [LARGE SCALE GENOMIC DNA]</scope>
    <source>
        <strain evidence="4">COT-052 OH1451</strain>
        <strain evidence="2">COT-052_OH1451</strain>
    </source>
</reference>
<evidence type="ECO:0000256" key="1">
    <source>
        <dbReference type="SAM" id="Phobius"/>
    </source>
</evidence>
<dbReference type="OrthoDB" id="1014846at2"/>
<keyword evidence="1" id="KW-0812">Transmembrane</keyword>
<keyword evidence="5" id="KW-1185">Reference proteome</keyword>
<keyword evidence="1" id="KW-0472">Membrane</keyword>
<dbReference type="Proteomes" id="UP000030146">
    <property type="component" value="Unassembled WGS sequence"/>
</dbReference>
<feature type="transmembrane region" description="Helical" evidence="1">
    <location>
        <begin position="7"/>
        <end position="24"/>
    </location>
</feature>
<dbReference type="eggNOG" id="ENOG5033DFM">
    <property type="taxonomic scope" value="Bacteria"/>
</dbReference>
<dbReference type="STRING" id="111105.HR09_05205"/>
<evidence type="ECO:0000313" key="5">
    <source>
        <dbReference type="Proteomes" id="UP000030146"/>
    </source>
</evidence>
<dbReference type="GeneID" id="57239272"/>
<protein>
    <submittedName>
        <fullName evidence="3">Uncharacterized protein</fullName>
    </submittedName>
</protein>
<evidence type="ECO:0000313" key="3">
    <source>
        <dbReference type="EMBL" id="KGN95269.1"/>
    </source>
</evidence>
<proteinExistence type="predicted"/>
<dbReference type="Proteomes" id="UP000030130">
    <property type="component" value="Unassembled WGS sequence"/>
</dbReference>
<gene>
    <name evidence="2" type="ORF">HR08_03800</name>
    <name evidence="3" type="ORF">HR15_00290</name>
</gene>
<name>A0A099WXD3_9PORP</name>
<accession>A0A099WXD3</accession>
<dbReference type="EMBL" id="JRAI01000036">
    <property type="protein sequence ID" value="KGN86448.1"/>
    <property type="molecule type" value="Genomic_DNA"/>
</dbReference>
<comment type="caution">
    <text evidence="3">The sequence shown here is derived from an EMBL/GenBank/DDBJ whole genome shotgun (WGS) entry which is preliminary data.</text>
</comment>
<dbReference type="EMBL" id="JRAK01000004">
    <property type="protein sequence ID" value="KGN95269.1"/>
    <property type="molecule type" value="Genomic_DNA"/>
</dbReference>
<organism evidence="3 5">
    <name type="scientific">Porphyromonas gulae</name>
    <dbReference type="NCBI Taxonomy" id="111105"/>
    <lineage>
        <taxon>Bacteria</taxon>
        <taxon>Pseudomonadati</taxon>
        <taxon>Bacteroidota</taxon>
        <taxon>Bacteroidia</taxon>
        <taxon>Bacteroidales</taxon>
        <taxon>Porphyromonadaceae</taxon>
        <taxon>Porphyromonas</taxon>
    </lineage>
</organism>
<dbReference type="PATRIC" id="fig|111105.18.peg.1975"/>
<dbReference type="RefSeq" id="WP_018964825.1">
    <property type="nucleotide sequence ID" value="NZ_CALUCC010000195.1"/>
</dbReference>
<sequence>MKRINITIGFLFIYFVVMSVLGYPRERIAPDGTDRLVTYLLVCALELVVLILLRWVLIRRYKMRERRRHDMEQYARYDEKPDE</sequence>
<evidence type="ECO:0000313" key="2">
    <source>
        <dbReference type="EMBL" id="KGN86448.1"/>
    </source>
</evidence>
<keyword evidence="1" id="KW-1133">Transmembrane helix</keyword>
<dbReference type="AlphaFoldDB" id="A0A099WXD3"/>
<feature type="transmembrane region" description="Helical" evidence="1">
    <location>
        <begin position="36"/>
        <end position="57"/>
    </location>
</feature>